<feature type="chain" id="PRO_5034078679" evidence="2">
    <location>
        <begin position="24"/>
        <end position="448"/>
    </location>
</feature>
<keyword evidence="2" id="KW-0732">Signal</keyword>
<evidence type="ECO:0000256" key="1">
    <source>
        <dbReference type="SAM" id="Coils"/>
    </source>
</evidence>
<dbReference type="GO" id="GO:0015562">
    <property type="term" value="F:efflux transmembrane transporter activity"/>
    <property type="evidence" value="ECO:0007669"/>
    <property type="project" value="InterPro"/>
</dbReference>
<evidence type="ECO:0000313" key="3">
    <source>
        <dbReference type="EMBL" id="MBN8743282.1"/>
    </source>
</evidence>
<dbReference type="SUPFAM" id="SSF56954">
    <property type="entry name" value="Outer membrane efflux proteins (OEP)"/>
    <property type="match status" value="1"/>
</dbReference>
<evidence type="ECO:0000256" key="2">
    <source>
        <dbReference type="SAM" id="SignalP"/>
    </source>
</evidence>
<dbReference type="PANTHER" id="PTHR30203">
    <property type="entry name" value="OUTER MEMBRANE CATION EFFLUX PROTEIN"/>
    <property type="match status" value="1"/>
</dbReference>
<dbReference type="EMBL" id="JAFKMR010000011">
    <property type="protein sequence ID" value="MBN8743282.1"/>
    <property type="molecule type" value="Genomic_DNA"/>
</dbReference>
<evidence type="ECO:0000313" key="4">
    <source>
        <dbReference type="Proteomes" id="UP000664800"/>
    </source>
</evidence>
<dbReference type="AlphaFoldDB" id="A0A8I1MWH1"/>
<dbReference type="Gene3D" id="1.20.1600.10">
    <property type="entry name" value="Outer membrane efflux proteins (OEP)"/>
    <property type="match status" value="1"/>
</dbReference>
<dbReference type="RefSeq" id="WP_276727852.1">
    <property type="nucleotide sequence ID" value="NZ_JAFKMR010000011.1"/>
</dbReference>
<feature type="coiled-coil region" evidence="1">
    <location>
        <begin position="170"/>
        <end position="197"/>
    </location>
</feature>
<gene>
    <name evidence="3" type="ORF">J0I24_03145</name>
</gene>
<proteinExistence type="predicted"/>
<sequence length="448" mass="47658">MKPLSKHFSLSALSAALALTLTAAPTWSAEKAWAKSADTPSLQAALPALSELPSPTLPQIAAVDQILTETPALQEAQALQQAAAQNGAVLRAGTNEFTGQAQVQQRRIESLPDSGRYNEWQLLINRQLRLPSQAQADGRMAEALQTSAQAALVATRQQFLGALLTAWFAAQRAQAEAVLAQQDLDLINAQVKALQRRQSLGDASVLELEQMQAEQARAQSTLLLAQGMAASSRAALFARYPALSRGGSLQGQNDPGALALPTLNAEQLSARAVQASPLLIQQGAMLRKAQAMAAQAHAARTPQPTVGAYIGSDRGGSERIVGLQFAMPFGGSARVSQERAALAEADAAQWRLRDLQAQVEADFQRLYADAQAQGAAVKATEQAAQVQTQASNRMLRAYQLGEAGLSDWLLARRSALESTKLVLQARFDAATSSAQLKLQTGLLYELTP</sequence>
<protein>
    <submittedName>
        <fullName evidence="3">TolC family protein</fullName>
    </submittedName>
</protein>
<feature type="signal peptide" evidence="2">
    <location>
        <begin position="1"/>
        <end position="23"/>
    </location>
</feature>
<reference evidence="3" key="1">
    <citation type="submission" date="2021-02" db="EMBL/GenBank/DDBJ databases">
        <title>Thiocyanate and organic carbon inputs drive convergent selection for specific autotrophic Afipia and Thiobacillus strains within complex microbiomes.</title>
        <authorList>
            <person name="Huddy R.J."/>
            <person name="Sachdeva R."/>
            <person name="Kadzinga F."/>
            <person name="Kantor R.S."/>
            <person name="Harrison S.T.L."/>
            <person name="Banfield J.F."/>
        </authorList>
    </citation>
    <scope>NUCLEOTIDE SEQUENCE</scope>
    <source>
        <strain evidence="3">SCN18_13_7_16_R3_B_64_19</strain>
    </source>
</reference>
<accession>A0A8I1MWH1</accession>
<keyword evidence="1" id="KW-0175">Coiled coil</keyword>
<name>A0A8I1MWH1_THIA3</name>
<dbReference type="Proteomes" id="UP000664800">
    <property type="component" value="Unassembled WGS sequence"/>
</dbReference>
<dbReference type="InterPro" id="IPR010131">
    <property type="entry name" value="MdtP/NodT-like"/>
</dbReference>
<organism evidence="3 4">
    <name type="scientific">Thiomonas arsenitoxydans (strain DSM 22701 / CIP 110005 / 3As)</name>
    <dbReference type="NCBI Taxonomy" id="426114"/>
    <lineage>
        <taxon>Bacteria</taxon>
        <taxon>Pseudomonadati</taxon>
        <taxon>Pseudomonadota</taxon>
        <taxon>Betaproteobacteria</taxon>
        <taxon>Burkholderiales</taxon>
        <taxon>Thiomonas</taxon>
    </lineage>
</organism>
<comment type="caution">
    <text evidence="3">The sequence shown here is derived from an EMBL/GenBank/DDBJ whole genome shotgun (WGS) entry which is preliminary data.</text>
</comment>